<feature type="compositionally biased region" description="Polar residues" evidence="1">
    <location>
        <begin position="54"/>
        <end position="63"/>
    </location>
</feature>
<feature type="transmembrane region" description="Helical" evidence="2">
    <location>
        <begin position="128"/>
        <end position="150"/>
    </location>
</feature>
<protein>
    <submittedName>
        <fullName evidence="3">Uncharacterized protein</fullName>
    </submittedName>
</protein>
<evidence type="ECO:0000256" key="1">
    <source>
        <dbReference type="SAM" id="MobiDB-lite"/>
    </source>
</evidence>
<comment type="caution">
    <text evidence="3">The sequence shown here is derived from an EMBL/GenBank/DDBJ whole genome shotgun (WGS) entry which is preliminary data.</text>
</comment>
<feature type="transmembrane region" description="Helical" evidence="2">
    <location>
        <begin position="23"/>
        <end position="44"/>
    </location>
</feature>
<dbReference type="Proteomes" id="UP000308549">
    <property type="component" value="Unassembled WGS sequence"/>
</dbReference>
<dbReference type="AlphaFoldDB" id="A0A4U0UAE7"/>
<gene>
    <name evidence="3" type="ORF">B0A50_01459</name>
</gene>
<keyword evidence="2" id="KW-0472">Membrane</keyword>
<reference evidence="3 4" key="1">
    <citation type="submission" date="2017-03" db="EMBL/GenBank/DDBJ databases">
        <title>Genomes of endolithic fungi from Antarctica.</title>
        <authorList>
            <person name="Coleine C."/>
            <person name="Masonjones S."/>
            <person name="Stajich J.E."/>
        </authorList>
    </citation>
    <scope>NUCLEOTIDE SEQUENCE [LARGE SCALE GENOMIC DNA]</scope>
    <source>
        <strain evidence="3 4">CCFEE 6315</strain>
    </source>
</reference>
<feature type="transmembrane region" description="Helical" evidence="2">
    <location>
        <begin position="331"/>
        <end position="350"/>
    </location>
</feature>
<feature type="transmembrane region" description="Helical" evidence="2">
    <location>
        <begin position="295"/>
        <end position="319"/>
    </location>
</feature>
<keyword evidence="4" id="KW-1185">Reference proteome</keyword>
<evidence type="ECO:0000313" key="4">
    <source>
        <dbReference type="Proteomes" id="UP000308549"/>
    </source>
</evidence>
<keyword evidence="2" id="KW-1133">Transmembrane helix</keyword>
<evidence type="ECO:0000256" key="2">
    <source>
        <dbReference type="SAM" id="Phobius"/>
    </source>
</evidence>
<name>A0A4U0UAE7_9PEZI</name>
<accession>A0A4U0UAE7</accession>
<dbReference type="EMBL" id="NAJL01000005">
    <property type="protein sequence ID" value="TKA32353.1"/>
    <property type="molecule type" value="Genomic_DNA"/>
</dbReference>
<feature type="region of interest" description="Disordered" evidence="1">
    <location>
        <begin position="54"/>
        <end position="90"/>
    </location>
</feature>
<feature type="transmembrane region" description="Helical" evidence="2">
    <location>
        <begin position="237"/>
        <end position="256"/>
    </location>
</feature>
<proteinExistence type="predicted"/>
<organism evidence="3 4">
    <name type="scientific">Salinomyces thailandicus</name>
    <dbReference type="NCBI Taxonomy" id="706561"/>
    <lineage>
        <taxon>Eukaryota</taxon>
        <taxon>Fungi</taxon>
        <taxon>Dikarya</taxon>
        <taxon>Ascomycota</taxon>
        <taxon>Pezizomycotina</taxon>
        <taxon>Dothideomycetes</taxon>
        <taxon>Dothideomycetidae</taxon>
        <taxon>Mycosphaerellales</taxon>
        <taxon>Teratosphaeriaceae</taxon>
        <taxon>Salinomyces</taxon>
    </lineage>
</organism>
<keyword evidence="2" id="KW-0812">Transmembrane</keyword>
<sequence>MPQPCRTDHGRWFNDYKHPTIDLYYFAFPAYLITLATSLTFLLFKAWQRYGTAPNQPNASPPETETADPPKSSKEKSMSDTENQLPPQKSRELEDWKRWLGNLSWFFHLGSTQQGLLLSTDDESYPYAGLPIISVCLQIFSLLGAAFIFAPKTRNACSLAALGWAAWLAERWNCGSGISVARSAAIVASATPCAMLLGVHDRWLSGLSGALLASLAIDPHISSDALLRRPRFLNKQIWPLGILALVVIVQYVQALVQRLWRRETSVAEESRRVGRWIRAVDLAAEAGGLGEGLQILVAIFGSAAVTGLLISCLGWRWALLSMCATAPGSGGAFAVGGMASLYTFALYAWLSGFQRTPQMSYGQVLRFTCKASFEAAGRALVVLTGIWVVLVLCNSEPLPEICGASGSPGQ</sequence>
<evidence type="ECO:0000313" key="3">
    <source>
        <dbReference type="EMBL" id="TKA32353.1"/>
    </source>
</evidence>